<keyword evidence="17" id="KW-1185">Reference proteome</keyword>
<keyword evidence="3" id="KW-0813">Transport</keyword>
<dbReference type="CDD" id="cd11474">
    <property type="entry name" value="SLC5sbd_CHT"/>
    <property type="match status" value="1"/>
</dbReference>
<feature type="transmembrane region" description="Helical" evidence="15">
    <location>
        <begin position="427"/>
        <end position="445"/>
    </location>
</feature>
<keyword evidence="9" id="KW-0406">Ion transport</keyword>
<feature type="transmembrane region" description="Helical" evidence="15">
    <location>
        <begin position="54"/>
        <end position="72"/>
    </location>
</feature>
<evidence type="ECO:0000256" key="6">
    <source>
        <dbReference type="ARBA" id="ARBA00022979"/>
    </source>
</evidence>
<dbReference type="Proteomes" id="UP000183557">
    <property type="component" value="Unassembled WGS sequence"/>
</dbReference>
<organism evidence="16 17">
    <name type="scientific">Halobacillus dabanensis</name>
    <dbReference type="NCBI Taxonomy" id="240302"/>
    <lineage>
        <taxon>Bacteria</taxon>
        <taxon>Bacillati</taxon>
        <taxon>Bacillota</taxon>
        <taxon>Bacilli</taxon>
        <taxon>Bacillales</taxon>
        <taxon>Bacillaceae</taxon>
        <taxon>Halobacillus</taxon>
    </lineage>
</organism>
<evidence type="ECO:0000256" key="7">
    <source>
        <dbReference type="ARBA" id="ARBA00022989"/>
    </source>
</evidence>
<evidence type="ECO:0000256" key="14">
    <source>
        <dbReference type="SAM" id="MobiDB-lite"/>
    </source>
</evidence>
<dbReference type="PROSITE" id="PS50283">
    <property type="entry name" value="NA_SOLUT_SYMP_3"/>
    <property type="match status" value="1"/>
</dbReference>
<dbReference type="EMBL" id="FOSB01000006">
    <property type="protein sequence ID" value="SFK05157.1"/>
    <property type="molecule type" value="Genomic_DNA"/>
</dbReference>
<keyword evidence="6" id="KW-0530">Neurotransmitter biosynthesis</keyword>
<dbReference type="Gene3D" id="1.20.1730.10">
    <property type="entry name" value="Sodium/glucose cotransporter"/>
    <property type="match status" value="1"/>
</dbReference>
<evidence type="ECO:0000313" key="16">
    <source>
        <dbReference type="EMBL" id="SFK05157.1"/>
    </source>
</evidence>
<feature type="transmembrane region" description="Helical" evidence="15">
    <location>
        <begin position="30"/>
        <end position="48"/>
    </location>
</feature>
<proteinExistence type="inferred from homology"/>
<evidence type="ECO:0000256" key="3">
    <source>
        <dbReference type="ARBA" id="ARBA00022448"/>
    </source>
</evidence>
<dbReference type="GO" id="GO:0005886">
    <property type="term" value="C:plasma membrane"/>
    <property type="evidence" value="ECO:0007669"/>
    <property type="project" value="TreeGrafter"/>
</dbReference>
<feature type="region of interest" description="Disordered" evidence="14">
    <location>
        <begin position="1"/>
        <end position="23"/>
    </location>
</feature>
<name>A0A1I3WEE9_HALDA</name>
<feature type="transmembrane region" description="Helical" evidence="15">
    <location>
        <begin position="93"/>
        <end position="113"/>
    </location>
</feature>
<evidence type="ECO:0000256" key="13">
    <source>
        <dbReference type="RuleBase" id="RU362091"/>
    </source>
</evidence>
<dbReference type="GO" id="GO:0008292">
    <property type="term" value="P:acetylcholine biosynthetic process"/>
    <property type="evidence" value="ECO:0007669"/>
    <property type="project" value="TreeGrafter"/>
</dbReference>
<dbReference type="PANTHER" id="PTHR45897:SF4">
    <property type="entry name" value="HIGH-AFFINITY CHOLINE TRANSPORTER 1"/>
    <property type="match status" value="1"/>
</dbReference>
<dbReference type="RefSeq" id="WP_075036906.1">
    <property type="nucleotide sequence ID" value="NZ_FOSB01000006.1"/>
</dbReference>
<sequence>MQPQPSAKPDRKHTEKKQTNKKQDNNVQKAGLFGFLGLLFLVAIYVGFTGNDINWGALAFMFISYAVIFYIGSITAGKKSDSAKDMMVAGRSMPLWVAMFTMTATWVGGGYIAGTAETTFASGVVWAQAPWGYGLSLIIGGIFYARKMRRYEFTTMLDPLEVRFGKKVAGVLYLPALLGELFWSAAILVALGTTFGLILGLDFTTSIIISAIIAIAYTFVGGMWSVALTDVAQIIMIIIGLFLVVPFALSEVGGLGQAWGAYKEGMDGFTNLLPPLDGWNHPDWGNYYWNWWDYALLLIFGGIPWQVYFQRVLSAKTENTAMWLSIAAGILCIIFAVPAVMIGVAGFSADWASYGIEGPGAASEILAYVINYMSPYVISIVALGAIAAAVMSSMDSSILSASSMAAWNIYRPLVKPKANGKDIKRTIRVSIIIIGLTATIVALNIDSVYTLWYLCADLVYCMLFPQLTTALFDKKANTYGAIAGLSVSFFLRFGGGEPALGLPAFLPYPMVEEGVVLFPFRTLAMVGGLLTIIIVSRLTQKACPPQPLRKLKTEMKEG</sequence>
<evidence type="ECO:0000256" key="5">
    <source>
        <dbReference type="ARBA" id="ARBA00022847"/>
    </source>
</evidence>
<dbReference type="AlphaFoldDB" id="A0A1I3WEE9"/>
<evidence type="ECO:0000256" key="9">
    <source>
        <dbReference type="ARBA" id="ARBA00023065"/>
    </source>
</evidence>
<keyword evidence="12" id="KW-0739">Sodium transport</keyword>
<feature type="transmembrane region" description="Helical" evidence="15">
    <location>
        <begin position="479"/>
        <end position="495"/>
    </location>
</feature>
<feature type="transmembrane region" description="Helical" evidence="15">
    <location>
        <begin position="231"/>
        <end position="249"/>
    </location>
</feature>
<evidence type="ECO:0000256" key="10">
    <source>
        <dbReference type="ARBA" id="ARBA00023136"/>
    </source>
</evidence>
<keyword evidence="11" id="KW-0325">Glycoprotein</keyword>
<keyword evidence="4 15" id="KW-0812">Transmembrane</keyword>
<evidence type="ECO:0000256" key="4">
    <source>
        <dbReference type="ARBA" id="ARBA00022692"/>
    </source>
</evidence>
<feature type="transmembrane region" description="Helical" evidence="15">
    <location>
        <begin position="515"/>
        <end position="535"/>
    </location>
</feature>
<keyword evidence="7 15" id="KW-1133">Transmembrane helix</keyword>
<dbReference type="GO" id="GO:0005307">
    <property type="term" value="F:choline:sodium symporter activity"/>
    <property type="evidence" value="ECO:0007669"/>
    <property type="project" value="TreeGrafter"/>
</dbReference>
<evidence type="ECO:0000256" key="1">
    <source>
        <dbReference type="ARBA" id="ARBA00004141"/>
    </source>
</evidence>
<evidence type="ECO:0000256" key="8">
    <source>
        <dbReference type="ARBA" id="ARBA00023053"/>
    </source>
</evidence>
<dbReference type="InterPro" id="IPR038377">
    <property type="entry name" value="Na/Glc_symporter_sf"/>
</dbReference>
<dbReference type="InterPro" id="IPR001734">
    <property type="entry name" value="Na/solute_symporter"/>
</dbReference>
<feature type="transmembrane region" description="Helical" evidence="15">
    <location>
        <begin position="171"/>
        <end position="191"/>
    </location>
</feature>
<comment type="similarity">
    <text evidence="2 13">Belongs to the sodium:solute symporter (SSF) (TC 2.A.21) family.</text>
</comment>
<evidence type="ECO:0000256" key="12">
    <source>
        <dbReference type="ARBA" id="ARBA00023201"/>
    </source>
</evidence>
<dbReference type="InterPro" id="IPR052244">
    <property type="entry name" value="Choline_transporter"/>
</dbReference>
<keyword evidence="8" id="KW-0915">Sodium</keyword>
<gene>
    <name evidence="16" type="ORF">SAMN04487936_106311</name>
</gene>
<dbReference type="Pfam" id="PF00474">
    <property type="entry name" value="SSF"/>
    <property type="match status" value="1"/>
</dbReference>
<evidence type="ECO:0000256" key="2">
    <source>
        <dbReference type="ARBA" id="ARBA00006434"/>
    </source>
</evidence>
<dbReference type="PANTHER" id="PTHR45897">
    <property type="entry name" value="HIGH-AFFINITY CHOLINE TRANSPORTER 1"/>
    <property type="match status" value="1"/>
</dbReference>
<feature type="transmembrane region" description="Helical" evidence="15">
    <location>
        <begin position="197"/>
        <end position="219"/>
    </location>
</feature>
<comment type="subcellular location">
    <subcellularLocation>
        <location evidence="1">Membrane</location>
        <topology evidence="1">Multi-pass membrane protein</topology>
    </subcellularLocation>
</comment>
<accession>A0A1I3WEE9</accession>
<feature type="transmembrane region" description="Helical" evidence="15">
    <location>
        <begin position="291"/>
        <end position="309"/>
    </location>
</feature>
<feature type="transmembrane region" description="Helical" evidence="15">
    <location>
        <begin position="321"/>
        <end position="345"/>
    </location>
</feature>
<evidence type="ECO:0000256" key="15">
    <source>
        <dbReference type="SAM" id="Phobius"/>
    </source>
</evidence>
<keyword evidence="10 15" id="KW-0472">Membrane</keyword>
<feature type="transmembrane region" description="Helical" evidence="15">
    <location>
        <begin position="365"/>
        <end position="390"/>
    </location>
</feature>
<reference evidence="17" key="1">
    <citation type="submission" date="2016-10" db="EMBL/GenBank/DDBJ databases">
        <authorList>
            <person name="Varghese N."/>
            <person name="Submissions S."/>
        </authorList>
    </citation>
    <scope>NUCLEOTIDE SEQUENCE [LARGE SCALE GENOMIC DNA]</scope>
    <source>
        <strain evidence="17">CGMCC 1.3704</strain>
    </source>
</reference>
<keyword evidence="5" id="KW-0769">Symport</keyword>
<evidence type="ECO:0000256" key="11">
    <source>
        <dbReference type="ARBA" id="ARBA00023180"/>
    </source>
</evidence>
<feature type="transmembrane region" description="Helical" evidence="15">
    <location>
        <begin position="451"/>
        <end position="472"/>
    </location>
</feature>
<feature type="transmembrane region" description="Helical" evidence="15">
    <location>
        <begin position="125"/>
        <end position="145"/>
    </location>
</feature>
<feature type="compositionally biased region" description="Basic and acidic residues" evidence="14">
    <location>
        <begin position="8"/>
        <end position="23"/>
    </location>
</feature>
<evidence type="ECO:0000313" key="17">
    <source>
        <dbReference type="Proteomes" id="UP000183557"/>
    </source>
</evidence>
<protein>
    <submittedName>
        <fullName evidence="16">Solute carrier family 5 (High affinity choline transporter), member 7</fullName>
    </submittedName>
</protein>